<dbReference type="PANTHER" id="PTHR12156">
    <property type="entry name" value="PLECKSTRIN HOMOLOGY-LIKE DOMAIN, FAMILY B, MEMBER 3"/>
    <property type="match status" value="1"/>
</dbReference>
<dbReference type="InterPro" id="IPR052212">
    <property type="entry name" value="PH-like_domain"/>
</dbReference>
<evidence type="ECO:0000259" key="2">
    <source>
        <dbReference type="Pfam" id="PF00498"/>
    </source>
</evidence>
<evidence type="ECO:0000256" key="1">
    <source>
        <dbReference type="SAM" id="MobiDB-lite"/>
    </source>
</evidence>
<dbReference type="EMBL" id="JAINUF010000003">
    <property type="protein sequence ID" value="KAJ8368238.1"/>
    <property type="molecule type" value="Genomic_DNA"/>
</dbReference>
<dbReference type="PANTHER" id="PTHR12156:SF30">
    <property type="entry name" value="PLECKSTRIN HOMOLOGY-LIKE DOMAIN FAMILY B MEMBER 1 ISOFORM X1"/>
    <property type="match status" value="1"/>
</dbReference>
<dbReference type="Proteomes" id="UP001152622">
    <property type="component" value="Chromosome 3"/>
</dbReference>
<proteinExistence type="predicted"/>
<feature type="region of interest" description="Disordered" evidence="1">
    <location>
        <begin position="229"/>
        <end position="580"/>
    </location>
</feature>
<dbReference type="FunFam" id="2.60.200.20:FF:000004">
    <property type="entry name" value="pleckstrin homology-like domain family B member 1 isoform X1"/>
    <property type="match status" value="1"/>
</dbReference>
<dbReference type="AlphaFoldDB" id="A0A9Q1J5Q9"/>
<keyword evidence="4" id="KW-1185">Reference proteome</keyword>
<feature type="compositionally biased region" description="Pro residues" evidence="1">
    <location>
        <begin position="419"/>
        <end position="438"/>
    </location>
</feature>
<evidence type="ECO:0000313" key="4">
    <source>
        <dbReference type="Proteomes" id="UP001152622"/>
    </source>
</evidence>
<evidence type="ECO:0000313" key="3">
    <source>
        <dbReference type="EMBL" id="KAJ8368238.1"/>
    </source>
</evidence>
<dbReference type="OrthoDB" id="6020705at2759"/>
<dbReference type="GO" id="GO:0070507">
    <property type="term" value="P:regulation of microtubule cytoskeleton organization"/>
    <property type="evidence" value="ECO:0007669"/>
    <property type="project" value="TreeGrafter"/>
</dbReference>
<dbReference type="InterPro" id="IPR000253">
    <property type="entry name" value="FHA_dom"/>
</dbReference>
<dbReference type="Pfam" id="PF00498">
    <property type="entry name" value="FHA"/>
    <property type="match status" value="1"/>
</dbReference>
<dbReference type="InterPro" id="IPR008984">
    <property type="entry name" value="SMAD_FHA_dom_sf"/>
</dbReference>
<organism evidence="3 4">
    <name type="scientific">Synaphobranchus kaupii</name>
    <name type="common">Kaup's arrowtooth eel</name>
    <dbReference type="NCBI Taxonomy" id="118154"/>
    <lineage>
        <taxon>Eukaryota</taxon>
        <taxon>Metazoa</taxon>
        <taxon>Chordata</taxon>
        <taxon>Craniata</taxon>
        <taxon>Vertebrata</taxon>
        <taxon>Euteleostomi</taxon>
        <taxon>Actinopterygii</taxon>
        <taxon>Neopterygii</taxon>
        <taxon>Teleostei</taxon>
        <taxon>Anguilliformes</taxon>
        <taxon>Synaphobranchidae</taxon>
        <taxon>Synaphobranchus</taxon>
    </lineage>
</organism>
<feature type="compositionally biased region" description="Low complexity" evidence="1">
    <location>
        <begin position="463"/>
        <end position="478"/>
    </location>
</feature>
<name>A0A9Q1J5Q9_SYNKA</name>
<dbReference type="GO" id="GO:0045180">
    <property type="term" value="C:basal cortex"/>
    <property type="evidence" value="ECO:0007669"/>
    <property type="project" value="TreeGrafter"/>
</dbReference>
<feature type="compositionally biased region" description="Low complexity" evidence="1">
    <location>
        <begin position="289"/>
        <end position="305"/>
    </location>
</feature>
<feature type="region of interest" description="Disordered" evidence="1">
    <location>
        <begin position="186"/>
        <end position="214"/>
    </location>
</feature>
<accession>A0A9Q1J5Q9</accession>
<feature type="compositionally biased region" description="Basic and acidic residues" evidence="1">
    <location>
        <begin position="570"/>
        <end position="580"/>
    </location>
</feature>
<feature type="domain" description="FHA" evidence="2">
    <location>
        <begin position="88"/>
        <end position="151"/>
    </location>
</feature>
<sequence>METMSPPDNWSEDFHALDGVIDNEVDMDHLNRNLPKCGRHTHQVLQSTPLDLIETGKGLKFQAERPHLVSLGSGRLSTAITLLPIPEGRSTLGHGAMDISIQGPGVAAQHCYIVNRSGVITLHPCGNQCTIDGLPVTQPVRLSQGCMLCFGQSAFFRFNHPEEAFRMKSMMPGSGTGLTGTLRNHTDSNSFVNGNHQSGPLHCERPRPQHGSLVSSIERDLQDIMDSLVMDDPQPSASQPKVAAGQPAPPSTLSPMMNGGGRYLLSPPTSPGAMSVGSSYENASPPFSPLSSPSATSSGSYTSPSPGGGCQETGPVLPPVPARSSSYNYTTQPPVPQPRTLLPSYTGSGAGLKVPESPRLQRKALLEAPQSPKLARQGQGPDAAGGRAGDSPRQAHGLPLLSVSPASGDGSSVSRTPVPGSPRPTPTFPHSSPSPTPAGPRTKVSVVLLQERPPSPFREPADRSLASSPSRQLSQPPRAFQPPLDPVVHVVQGGAPPQPLPRGLQPPESPRPGRRGLDAGAMRELPPPSPSLSRRGVPAPLLRTPESPTGRLVPDSPRLRRRAASPPRGAARDEGGRASP</sequence>
<dbReference type="SUPFAM" id="SSF49879">
    <property type="entry name" value="SMAD/FHA domain"/>
    <property type="match status" value="1"/>
</dbReference>
<gene>
    <name evidence="3" type="ORF">SKAU_G00082660</name>
</gene>
<dbReference type="Gene3D" id="2.60.200.20">
    <property type="match status" value="1"/>
</dbReference>
<reference evidence="3" key="1">
    <citation type="journal article" date="2023" name="Science">
        <title>Genome structures resolve the early diversification of teleost fishes.</title>
        <authorList>
            <person name="Parey E."/>
            <person name="Louis A."/>
            <person name="Montfort J."/>
            <person name="Bouchez O."/>
            <person name="Roques C."/>
            <person name="Iampietro C."/>
            <person name="Lluch J."/>
            <person name="Castinel A."/>
            <person name="Donnadieu C."/>
            <person name="Desvignes T."/>
            <person name="Floi Bucao C."/>
            <person name="Jouanno E."/>
            <person name="Wen M."/>
            <person name="Mejri S."/>
            <person name="Dirks R."/>
            <person name="Jansen H."/>
            <person name="Henkel C."/>
            <person name="Chen W.J."/>
            <person name="Zahm M."/>
            <person name="Cabau C."/>
            <person name="Klopp C."/>
            <person name="Thompson A.W."/>
            <person name="Robinson-Rechavi M."/>
            <person name="Braasch I."/>
            <person name="Lecointre G."/>
            <person name="Bobe J."/>
            <person name="Postlethwait J.H."/>
            <person name="Berthelot C."/>
            <person name="Roest Crollius H."/>
            <person name="Guiguen Y."/>
        </authorList>
    </citation>
    <scope>NUCLEOTIDE SEQUENCE</scope>
    <source>
        <strain evidence="3">WJC10195</strain>
    </source>
</reference>
<protein>
    <recommendedName>
        <fullName evidence="2">FHA domain-containing protein</fullName>
    </recommendedName>
</protein>
<feature type="compositionally biased region" description="Polar residues" evidence="1">
    <location>
        <begin position="186"/>
        <end position="198"/>
    </location>
</feature>
<comment type="caution">
    <text evidence="3">The sequence shown here is derived from an EMBL/GenBank/DDBJ whole genome shotgun (WGS) entry which is preliminary data.</text>
</comment>
<dbReference type="CDD" id="cd22713">
    <property type="entry name" value="FHA_PHLB1"/>
    <property type="match status" value="1"/>
</dbReference>
<feature type="compositionally biased region" description="Polar residues" evidence="1">
    <location>
        <begin position="323"/>
        <end position="332"/>
    </location>
</feature>